<sequence>MTLFGIGTALFVIGLLVYLYLRFFNKPYSGASGAGMSGLPAAFAMMIAISLAVIGLLLIIASFVIPLFS</sequence>
<dbReference type="EMBL" id="UOFR01000055">
    <property type="protein sequence ID" value="VAW97852.1"/>
    <property type="molecule type" value="Genomic_DNA"/>
</dbReference>
<accession>A0A3B1AD50</accession>
<gene>
    <name evidence="1" type="ORF">MNBD_GAMMA21-2915</name>
</gene>
<name>A0A3B1AD50_9ZZZZ</name>
<proteinExistence type="predicted"/>
<evidence type="ECO:0000313" key="1">
    <source>
        <dbReference type="EMBL" id="VAW97852.1"/>
    </source>
</evidence>
<protein>
    <submittedName>
        <fullName evidence="1">Uncharacterized protein</fullName>
    </submittedName>
</protein>
<reference evidence="1" key="1">
    <citation type="submission" date="2018-06" db="EMBL/GenBank/DDBJ databases">
        <authorList>
            <person name="Zhirakovskaya E."/>
        </authorList>
    </citation>
    <scope>NUCLEOTIDE SEQUENCE</scope>
</reference>
<organism evidence="1">
    <name type="scientific">hydrothermal vent metagenome</name>
    <dbReference type="NCBI Taxonomy" id="652676"/>
    <lineage>
        <taxon>unclassified sequences</taxon>
        <taxon>metagenomes</taxon>
        <taxon>ecological metagenomes</taxon>
    </lineage>
</organism>
<dbReference type="AlphaFoldDB" id="A0A3B1AD50"/>